<gene>
    <name evidence="1" type="ORF">F511_31484</name>
</gene>
<dbReference type="EMBL" id="KV017495">
    <property type="protein sequence ID" value="KZV18214.1"/>
    <property type="molecule type" value="Genomic_DNA"/>
</dbReference>
<reference evidence="1 2" key="1">
    <citation type="journal article" date="2015" name="Proc. Natl. Acad. Sci. U.S.A.">
        <title>The resurrection genome of Boea hygrometrica: A blueprint for survival of dehydration.</title>
        <authorList>
            <person name="Xiao L."/>
            <person name="Yang G."/>
            <person name="Zhang L."/>
            <person name="Yang X."/>
            <person name="Zhao S."/>
            <person name="Ji Z."/>
            <person name="Zhou Q."/>
            <person name="Hu M."/>
            <person name="Wang Y."/>
            <person name="Chen M."/>
            <person name="Xu Y."/>
            <person name="Jin H."/>
            <person name="Xiao X."/>
            <person name="Hu G."/>
            <person name="Bao F."/>
            <person name="Hu Y."/>
            <person name="Wan P."/>
            <person name="Li L."/>
            <person name="Deng X."/>
            <person name="Kuang T."/>
            <person name="Xiang C."/>
            <person name="Zhu J.K."/>
            <person name="Oliver M.J."/>
            <person name="He Y."/>
        </authorList>
    </citation>
    <scope>NUCLEOTIDE SEQUENCE [LARGE SCALE GENOMIC DNA]</scope>
    <source>
        <strain evidence="2">cv. XS01</strain>
    </source>
</reference>
<sequence>MNSTLEVNSATAGILQWNATAGILQWNATADSSDESESGSVGLLLLRRFVSYPFPVAFAYTHIQPLGLVSLAIDAITAIRRDPLALPSGPITRGRSKRFKEALHGLVLSTQEMFKEEPAHEKLVGGLRDYIINIIQVQD</sequence>
<evidence type="ECO:0000313" key="2">
    <source>
        <dbReference type="Proteomes" id="UP000250235"/>
    </source>
</evidence>
<keyword evidence="2" id="KW-1185">Reference proteome</keyword>
<protein>
    <submittedName>
        <fullName evidence="1">Uncharacterized protein</fullName>
    </submittedName>
</protein>
<accession>A0A2Z7AG40</accession>
<proteinExistence type="predicted"/>
<dbReference type="AlphaFoldDB" id="A0A2Z7AG40"/>
<organism evidence="1 2">
    <name type="scientific">Dorcoceras hygrometricum</name>
    <dbReference type="NCBI Taxonomy" id="472368"/>
    <lineage>
        <taxon>Eukaryota</taxon>
        <taxon>Viridiplantae</taxon>
        <taxon>Streptophyta</taxon>
        <taxon>Embryophyta</taxon>
        <taxon>Tracheophyta</taxon>
        <taxon>Spermatophyta</taxon>
        <taxon>Magnoliopsida</taxon>
        <taxon>eudicotyledons</taxon>
        <taxon>Gunneridae</taxon>
        <taxon>Pentapetalae</taxon>
        <taxon>asterids</taxon>
        <taxon>lamiids</taxon>
        <taxon>Lamiales</taxon>
        <taxon>Gesneriaceae</taxon>
        <taxon>Didymocarpoideae</taxon>
        <taxon>Trichosporeae</taxon>
        <taxon>Loxocarpinae</taxon>
        <taxon>Dorcoceras</taxon>
    </lineage>
</organism>
<evidence type="ECO:0000313" key="1">
    <source>
        <dbReference type="EMBL" id="KZV18214.1"/>
    </source>
</evidence>
<name>A0A2Z7AG40_9LAMI</name>
<dbReference type="Proteomes" id="UP000250235">
    <property type="component" value="Unassembled WGS sequence"/>
</dbReference>